<organism evidence="2">
    <name type="scientific">Fervidicoccus fontis</name>
    <dbReference type="NCBI Taxonomy" id="683846"/>
    <lineage>
        <taxon>Archaea</taxon>
        <taxon>Thermoproteota</taxon>
        <taxon>Thermoprotei</taxon>
        <taxon>Fervidicoccales</taxon>
        <taxon>Fervidicoccaceae</taxon>
        <taxon>Fervidicoccus</taxon>
    </lineage>
</organism>
<sequence>MVDLAWRAANIYLKEINEQLAAQLSKPREEKEVIIEKLPVEKPSVDEESVEEGQEEEKQIED</sequence>
<feature type="region of interest" description="Disordered" evidence="1">
    <location>
        <begin position="40"/>
        <end position="62"/>
    </location>
</feature>
<gene>
    <name evidence="2" type="ORF">ENO04_04995</name>
</gene>
<evidence type="ECO:0000313" key="2">
    <source>
        <dbReference type="EMBL" id="HDS10949.1"/>
    </source>
</evidence>
<proteinExistence type="predicted"/>
<evidence type="ECO:0000256" key="1">
    <source>
        <dbReference type="SAM" id="MobiDB-lite"/>
    </source>
</evidence>
<feature type="compositionally biased region" description="Acidic residues" evidence="1">
    <location>
        <begin position="46"/>
        <end position="62"/>
    </location>
</feature>
<reference evidence="2" key="1">
    <citation type="journal article" date="2020" name="mSystems">
        <title>Genome- and Community-Level Interaction Insights into Carbon Utilization and Element Cycling Functions of Hydrothermarchaeota in Hydrothermal Sediment.</title>
        <authorList>
            <person name="Zhou Z."/>
            <person name="Liu Y."/>
            <person name="Xu W."/>
            <person name="Pan J."/>
            <person name="Luo Z.H."/>
            <person name="Li M."/>
        </authorList>
    </citation>
    <scope>NUCLEOTIDE SEQUENCE [LARGE SCALE GENOMIC DNA]</scope>
    <source>
        <strain evidence="2">SpSt-123</strain>
    </source>
</reference>
<name>A0A7C1I7W8_9CREN</name>
<comment type="caution">
    <text evidence="2">The sequence shown here is derived from an EMBL/GenBank/DDBJ whole genome shotgun (WGS) entry which is preliminary data.</text>
</comment>
<protein>
    <submittedName>
        <fullName evidence="2">Uncharacterized protein</fullName>
    </submittedName>
</protein>
<accession>A0A7C1I7W8</accession>
<dbReference type="EMBL" id="DSDY01000153">
    <property type="protein sequence ID" value="HDS10949.1"/>
    <property type="molecule type" value="Genomic_DNA"/>
</dbReference>
<dbReference type="AlphaFoldDB" id="A0A7C1I7W8"/>